<dbReference type="GO" id="GO:0046872">
    <property type="term" value="F:metal ion binding"/>
    <property type="evidence" value="ECO:0007669"/>
    <property type="project" value="UniProtKB-KW"/>
</dbReference>
<organism evidence="10 11">
    <name type="scientific">Seleniivibrio woodruffii</name>
    <dbReference type="NCBI Taxonomy" id="1078050"/>
    <lineage>
        <taxon>Bacteria</taxon>
        <taxon>Pseudomonadati</taxon>
        <taxon>Deferribacterota</taxon>
        <taxon>Deferribacteres</taxon>
        <taxon>Deferribacterales</taxon>
        <taxon>Geovibrionaceae</taxon>
        <taxon>Seleniivibrio</taxon>
    </lineage>
</organism>
<dbReference type="AlphaFoldDB" id="A0A4R1K8V1"/>
<feature type="binding site" evidence="7">
    <location>
        <position position="109"/>
    </location>
    <ligand>
        <name>[4Fe-4S] cluster</name>
        <dbReference type="ChEBI" id="CHEBI:49883"/>
        <label>3</label>
    </ligand>
</feature>
<feature type="domain" description="4Fe-4S ferredoxin-type" evidence="9">
    <location>
        <begin position="101"/>
        <end position="131"/>
    </location>
</feature>
<feature type="domain" description="4Fe-4S ferredoxin-type" evidence="9">
    <location>
        <begin position="133"/>
        <end position="162"/>
    </location>
</feature>
<dbReference type="NCBIfam" id="TIGR01409">
    <property type="entry name" value="TAT_signal_seq"/>
    <property type="match status" value="1"/>
</dbReference>
<feature type="chain" id="PRO_5020506249" evidence="8">
    <location>
        <begin position="28"/>
        <end position="324"/>
    </location>
</feature>
<feature type="binding site" evidence="7">
    <location>
        <position position="57"/>
    </location>
    <ligand>
        <name>[4Fe-4S] cluster</name>
        <dbReference type="ChEBI" id="CHEBI:49883"/>
        <label>2</label>
    </ligand>
</feature>
<evidence type="ECO:0000256" key="7">
    <source>
        <dbReference type="PIRSR" id="PIRSR036298-50"/>
    </source>
</evidence>
<dbReference type="InterPro" id="IPR017896">
    <property type="entry name" value="4Fe4S_Fe-S-bd"/>
</dbReference>
<feature type="binding site" evidence="7">
    <location>
        <position position="117"/>
    </location>
    <ligand>
        <name>[4Fe-4S] cluster</name>
        <dbReference type="ChEBI" id="CHEBI:49883"/>
        <label>3</label>
    </ligand>
</feature>
<sequence>MKKTRRDFLKTAAAGGALMLAPLSVQAQQEIKADDEAVGMFYDSTLCVGCKACVSKCKAVNDMAAAPMPGDSDRLWDAPEDLDYRTRNIIKLYKNEEDVNDHAYVKHQCMHCIKPACVSACPVSAMVKEEGTGIVFYDKNICIGCRYCQVACPFNIPKFEWPETFPKIVKCDLCKFTNLKLKNIPACCEVCPTNAVIYGKRKDLLAEAKRRQAANPGKYQKAIYGEFEVGGTNVIYLAGTSFENLGFPKLDHESAALMSEHVQHTVYKGFIAPVALYGFLAFIALKNRKSADQVAHEHEVEHELEVEIQHELEKEKEEKKEGKH</sequence>
<feature type="domain" description="4Fe-4S ferredoxin-type" evidence="9">
    <location>
        <begin position="38"/>
        <end position="68"/>
    </location>
</feature>
<feature type="binding site" evidence="7">
    <location>
        <position position="171"/>
    </location>
    <ligand>
        <name>[4Fe-4S] cluster</name>
        <dbReference type="ChEBI" id="CHEBI:49883"/>
        <label>2</label>
    </ligand>
</feature>
<feature type="binding site" evidence="7">
    <location>
        <position position="50"/>
    </location>
    <ligand>
        <name>[4Fe-4S] cluster</name>
        <dbReference type="ChEBI" id="CHEBI:49883"/>
        <label>1</label>
    </ligand>
</feature>
<dbReference type="Pfam" id="PF10518">
    <property type="entry name" value="TAT_signal"/>
    <property type="match status" value="1"/>
</dbReference>
<accession>A0A4R1K8V1</accession>
<dbReference type="PANTHER" id="PTHR43545:SF1">
    <property type="entry name" value="HYDROGENASE-2 OPERON PROTEIN HYBA"/>
    <property type="match status" value="1"/>
</dbReference>
<comment type="caution">
    <text evidence="10">The sequence shown here is derived from an EMBL/GenBank/DDBJ whole genome shotgun (WGS) entry which is preliminary data.</text>
</comment>
<evidence type="ECO:0000256" key="3">
    <source>
        <dbReference type="ARBA" id="ARBA00022723"/>
    </source>
</evidence>
<dbReference type="SUPFAM" id="SSF54862">
    <property type="entry name" value="4Fe-4S ferredoxins"/>
    <property type="match status" value="1"/>
</dbReference>
<feature type="signal peptide" evidence="8">
    <location>
        <begin position="1"/>
        <end position="27"/>
    </location>
</feature>
<dbReference type="PIRSF" id="PIRSF036298">
    <property type="entry name" value="FDH_4Fe4S"/>
    <property type="match status" value="1"/>
</dbReference>
<feature type="binding site" evidence="7">
    <location>
        <position position="112"/>
    </location>
    <ligand>
        <name>[4Fe-4S] cluster</name>
        <dbReference type="ChEBI" id="CHEBI:49883"/>
        <label>3</label>
    </ligand>
</feature>
<dbReference type="InterPro" id="IPR017900">
    <property type="entry name" value="4Fe4S_Fe_S_CS"/>
</dbReference>
<comment type="subcellular location">
    <subcellularLocation>
        <location evidence="1">Cell envelope</location>
    </subcellularLocation>
</comment>
<dbReference type="GO" id="GO:0045333">
    <property type="term" value="P:cellular respiration"/>
    <property type="evidence" value="ECO:0007669"/>
    <property type="project" value="InterPro"/>
</dbReference>
<dbReference type="CDD" id="cd10561">
    <property type="entry name" value="HybA_like"/>
    <property type="match status" value="1"/>
</dbReference>
<keyword evidence="5 7" id="KW-0408">Iron</keyword>
<dbReference type="InterPro" id="IPR051555">
    <property type="entry name" value="FDH_Electron_Transfer_Unit"/>
</dbReference>
<protein>
    <submittedName>
        <fullName evidence="10">[NiFe]-hydrogenase II apoprotein ferredoxin-type subunit</fullName>
    </submittedName>
</protein>
<evidence type="ECO:0000259" key="9">
    <source>
        <dbReference type="PROSITE" id="PS51379"/>
    </source>
</evidence>
<reference evidence="10 11" key="1">
    <citation type="submission" date="2019-03" db="EMBL/GenBank/DDBJ databases">
        <title>Genomic Encyclopedia of Type Strains, Phase IV (KMG-IV): sequencing the most valuable type-strain genomes for metagenomic binning, comparative biology and taxonomic classification.</title>
        <authorList>
            <person name="Goeker M."/>
        </authorList>
    </citation>
    <scope>NUCLEOTIDE SEQUENCE [LARGE SCALE GENOMIC DNA]</scope>
    <source>
        <strain evidence="10 11">DSM 24984</strain>
    </source>
</reference>
<dbReference type="PROSITE" id="PS00198">
    <property type="entry name" value="4FE4S_FER_1"/>
    <property type="match status" value="1"/>
</dbReference>
<gene>
    <name evidence="10" type="ORF">C8D98_1300</name>
</gene>
<dbReference type="Proteomes" id="UP000294614">
    <property type="component" value="Unassembled WGS sequence"/>
</dbReference>
<dbReference type="InterPro" id="IPR019546">
    <property type="entry name" value="TAT_signal_bac_arc"/>
</dbReference>
<feature type="binding site" evidence="7">
    <location>
        <position position="53"/>
    </location>
    <ligand>
        <name>[4Fe-4S] cluster</name>
        <dbReference type="ChEBI" id="CHEBI:49883"/>
        <label>1</label>
    </ligand>
</feature>
<dbReference type="Pfam" id="PF13247">
    <property type="entry name" value="Fer4_11"/>
    <property type="match status" value="1"/>
</dbReference>
<evidence type="ECO:0000256" key="1">
    <source>
        <dbReference type="ARBA" id="ARBA00004196"/>
    </source>
</evidence>
<keyword evidence="6 7" id="KW-0411">Iron-sulfur</keyword>
<dbReference type="GO" id="GO:0051539">
    <property type="term" value="F:4 iron, 4 sulfur cluster binding"/>
    <property type="evidence" value="ECO:0007669"/>
    <property type="project" value="UniProtKB-KW"/>
</dbReference>
<keyword evidence="3 7" id="KW-0479">Metal-binding</keyword>
<feature type="binding site" evidence="7">
    <location>
        <position position="174"/>
    </location>
    <ligand>
        <name>[4Fe-4S] cluster</name>
        <dbReference type="ChEBI" id="CHEBI:49883"/>
        <label>2</label>
    </ligand>
</feature>
<comment type="cofactor">
    <cofactor evidence="7">
        <name>[4Fe-4S] cluster</name>
        <dbReference type="ChEBI" id="CHEBI:49883"/>
    </cofactor>
    <text evidence="7">Binds 4 [4Fe-4S] clusters per subunit.</text>
</comment>
<proteinExistence type="predicted"/>
<evidence type="ECO:0000313" key="10">
    <source>
        <dbReference type="EMBL" id="TCK60427.1"/>
    </source>
</evidence>
<evidence type="ECO:0000256" key="4">
    <source>
        <dbReference type="ARBA" id="ARBA00022737"/>
    </source>
</evidence>
<name>A0A4R1K8V1_9BACT</name>
<dbReference type="PANTHER" id="PTHR43545">
    <property type="entry name" value="FORMATE DEHYDROGENASE, NITRATE-INDUCIBLE, IRON-SULFUR SUBUNIT"/>
    <property type="match status" value="1"/>
</dbReference>
<evidence type="ECO:0000256" key="8">
    <source>
        <dbReference type="SAM" id="SignalP"/>
    </source>
</evidence>
<feature type="binding site" evidence="7">
    <location>
        <position position="148"/>
    </location>
    <ligand>
        <name>[4Fe-4S] cluster</name>
        <dbReference type="ChEBI" id="CHEBI:49883"/>
        <label>4</label>
    </ligand>
</feature>
<keyword evidence="4" id="KW-0677">Repeat</keyword>
<evidence type="ECO:0000256" key="5">
    <source>
        <dbReference type="ARBA" id="ARBA00023004"/>
    </source>
</evidence>
<dbReference type="GO" id="GO:0030313">
    <property type="term" value="C:cell envelope"/>
    <property type="evidence" value="ECO:0007669"/>
    <property type="project" value="UniProtKB-SubCell"/>
</dbReference>
<dbReference type="PROSITE" id="PS51379">
    <property type="entry name" value="4FE4S_FER_2"/>
    <property type="match status" value="3"/>
</dbReference>
<dbReference type="GO" id="GO:0015944">
    <property type="term" value="P:formate oxidation"/>
    <property type="evidence" value="ECO:0007669"/>
    <property type="project" value="InterPro"/>
</dbReference>
<dbReference type="InterPro" id="IPR014603">
    <property type="entry name" value="Formate_DH_Fe-S_su"/>
</dbReference>
<dbReference type="OrthoDB" id="9789030at2"/>
<evidence type="ECO:0000313" key="11">
    <source>
        <dbReference type="Proteomes" id="UP000294614"/>
    </source>
</evidence>
<evidence type="ECO:0000256" key="6">
    <source>
        <dbReference type="ARBA" id="ARBA00023014"/>
    </source>
</evidence>
<evidence type="ECO:0000256" key="2">
    <source>
        <dbReference type="ARBA" id="ARBA00022485"/>
    </source>
</evidence>
<feature type="binding site" evidence="7">
    <location>
        <position position="187"/>
    </location>
    <ligand>
        <name>[4Fe-4S] cluster</name>
        <dbReference type="ChEBI" id="CHEBI:49883"/>
        <label>2</label>
    </ligand>
</feature>
<feature type="binding site" evidence="7">
    <location>
        <position position="152"/>
    </location>
    <ligand>
        <name>[4Fe-4S] cluster</name>
        <dbReference type="ChEBI" id="CHEBI:49883"/>
        <label>3</label>
    </ligand>
</feature>
<feature type="binding site" evidence="7">
    <location>
        <position position="145"/>
    </location>
    <ligand>
        <name>[4Fe-4S] cluster</name>
        <dbReference type="ChEBI" id="CHEBI:49883"/>
        <label>4</label>
    </ligand>
</feature>
<feature type="binding site" evidence="7">
    <location>
        <position position="191"/>
    </location>
    <ligand>
        <name>[4Fe-4S] cluster</name>
        <dbReference type="ChEBI" id="CHEBI:49883"/>
        <label>1</label>
    </ligand>
</feature>
<dbReference type="Gene3D" id="3.30.70.20">
    <property type="match status" value="2"/>
</dbReference>
<dbReference type="PROSITE" id="PS51318">
    <property type="entry name" value="TAT"/>
    <property type="match status" value="1"/>
</dbReference>
<keyword evidence="8" id="KW-0732">Signal</keyword>
<feature type="binding site" evidence="7">
    <location>
        <position position="121"/>
    </location>
    <ligand>
        <name>[4Fe-4S] cluster</name>
        <dbReference type="ChEBI" id="CHEBI:49883"/>
        <label>4</label>
    </ligand>
</feature>
<keyword evidence="11" id="KW-1185">Reference proteome</keyword>
<dbReference type="EMBL" id="SMGG01000004">
    <property type="protein sequence ID" value="TCK60427.1"/>
    <property type="molecule type" value="Genomic_DNA"/>
</dbReference>
<feature type="binding site" evidence="7">
    <location>
        <position position="142"/>
    </location>
    <ligand>
        <name>[4Fe-4S] cluster</name>
        <dbReference type="ChEBI" id="CHEBI:49883"/>
        <label>4</label>
    </ligand>
</feature>
<keyword evidence="2 7" id="KW-0004">4Fe-4S</keyword>
<feature type="binding site" evidence="7">
    <location>
        <position position="47"/>
    </location>
    <ligand>
        <name>[4Fe-4S] cluster</name>
        <dbReference type="ChEBI" id="CHEBI:49883"/>
        <label>1</label>
    </ligand>
</feature>
<dbReference type="NCBIfam" id="NF008134">
    <property type="entry name" value="PRK10882.1"/>
    <property type="match status" value="1"/>
</dbReference>
<dbReference type="InterPro" id="IPR006311">
    <property type="entry name" value="TAT_signal"/>
</dbReference>